<comment type="caution">
    <text evidence="2">The sequence shown here is derived from an EMBL/GenBank/DDBJ whole genome shotgun (WGS) entry which is preliminary data.</text>
</comment>
<dbReference type="EMBL" id="LJIJ01002125">
    <property type="protein sequence ID" value="ODM90185.1"/>
    <property type="molecule type" value="Genomic_DNA"/>
</dbReference>
<keyword evidence="1" id="KW-0812">Transmembrane</keyword>
<feature type="transmembrane region" description="Helical" evidence="1">
    <location>
        <begin position="76"/>
        <end position="93"/>
    </location>
</feature>
<evidence type="ECO:0000256" key="1">
    <source>
        <dbReference type="SAM" id="Phobius"/>
    </source>
</evidence>
<feature type="transmembrane region" description="Helical" evidence="1">
    <location>
        <begin position="99"/>
        <end position="118"/>
    </location>
</feature>
<dbReference type="Proteomes" id="UP000094527">
    <property type="component" value="Unassembled WGS sequence"/>
</dbReference>
<sequence length="132" mass="16000">MEEDTVLRNRGKSDKDLAQDVTASIFSEIMKQRESLNPKFKREDLQDAKVFKEFLTKKLFFQFDGVLITLRRYHRLIIFLVLFFLTITFTLGYEWIVPIVLWTTFFYFLGKYLYLFYFKEGRTEKLTNFTLD</sequence>
<gene>
    <name evidence="2" type="ORF">Ocin01_16498</name>
</gene>
<name>A0A1D2MB07_ORCCI</name>
<accession>A0A1D2MB07</accession>
<organism evidence="2 3">
    <name type="scientific">Orchesella cincta</name>
    <name type="common">Springtail</name>
    <name type="synonym">Podura cincta</name>
    <dbReference type="NCBI Taxonomy" id="48709"/>
    <lineage>
        <taxon>Eukaryota</taxon>
        <taxon>Metazoa</taxon>
        <taxon>Ecdysozoa</taxon>
        <taxon>Arthropoda</taxon>
        <taxon>Hexapoda</taxon>
        <taxon>Collembola</taxon>
        <taxon>Entomobryomorpha</taxon>
        <taxon>Entomobryoidea</taxon>
        <taxon>Orchesellidae</taxon>
        <taxon>Orchesellinae</taxon>
        <taxon>Orchesella</taxon>
    </lineage>
</organism>
<evidence type="ECO:0000313" key="2">
    <source>
        <dbReference type="EMBL" id="ODM90185.1"/>
    </source>
</evidence>
<protein>
    <submittedName>
        <fullName evidence="2">Uncharacterized protein</fullName>
    </submittedName>
</protein>
<dbReference type="AlphaFoldDB" id="A0A1D2MB07"/>
<evidence type="ECO:0000313" key="3">
    <source>
        <dbReference type="Proteomes" id="UP000094527"/>
    </source>
</evidence>
<keyword evidence="3" id="KW-1185">Reference proteome</keyword>
<keyword evidence="1" id="KW-1133">Transmembrane helix</keyword>
<keyword evidence="1" id="KW-0472">Membrane</keyword>
<proteinExistence type="predicted"/>
<reference evidence="2 3" key="1">
    <citation type="journal article" date="2016" name="Genome Biol. Evol.">
        <title>Gene Family Evolution Reflects Adaptation to Soil Environmental Stressors in the Genome of the Collembolan Orchesella cincta.</title>
        <authorList>
            <person name="Faddeeva-Vakhrusheva A."/>
            <person name="Derks M.F."/>
            <person name="Anvar S.Y."/>
            <person name="Agamennone V."/>
            <person name="Suring W."/>
            <person name="Smit S."/>
            <person name="van Straalen N.M."/>
            <person name="Roelofs D."/>
        </authorList>
    </citation>
    <scope>NUCLEOTIDE SEQUENCE [LARGE SCALE GENOMIC DNA]</scope>
    <source>
        <tissue evidence="2">Mixed pool</tissue>
    </source>
</reference>